<organism>
    <name type="scientific">Pyricularia oryzae (strain P131)</name>
    <name type="common">Rice blast fungus</name>
    <name type="synonym">Magnaporthe oryzae</name>
    <dbReference type="NCBI Taxonomy" id="1143193"/>
    <lineage>
        <taxon>Eukaryota</taxon>
        <taxon>Fungi</taxon>
        <taxon>Dikarya</taxon>
        <taxon>Ascomycota</taxon>
        <taxon>Pezizomycotina</taxon>
        <taxon>Sordariomycetes</taxon>
        <taxon>Sordariomycetidae</taxon>
        <taxon>Magnaporthales</taxon>
        <taxon>Pyriculariaceae</taxon>
        <taxon>Pyricularia</taxon>
    </lineage>
</organism>
<dbReference type="AlphaFoldDB" id="L7J3U0"/>
<sequence length="138" mass="15499">MLARLALLLLPLLPLATAAPADHVDPVDARRQYEYEYWLGKVDDKDAKKKKPKQRLPPVQENIEAGVGNGYPLQHSKKVRQGGSGGRHSQDLWDVYNSHRYGPGLPFDHQCKTQQPTSLQLLGNIYLANRPRPNPSLV</sequence>
<evidence type="ECO:0000256" key="1">
    <source>
        <dbReference type="SAM" id="MobiDB-lite"/>
    </source>
</evidence>
<evidence type="ECO:0000256" key="2">
    <source>
        <dbReference type="SAM" id="SignalP"/>
    </source>
</evidence>
<protein>
    <recommendedName>
        <fullName evidence="4">Secreted protein</fullName>
    </recommendedName>
</protein>
<accession>L7J3U0</accession>
<dbReference type="EMBL" id="JH794244">
    <property type="protein sequence ID" value="ELQ62479.1"/>
    <property type="molecule type" value="Genomic_DNA"/>
</dbReference>
<reference evidence="3" key="1">
    <citation type="journal article" date="2012" name="PLoS Genet.">
        <title>Comparative analysis of the genomes of two field isolates of the rice blast fungus Magnaporthe oryzae.</title>
        <authorList>
            <person name="Xue M."/>
            <person name="Yang J."/>
            <person name="Li Z."/>
            <person name="Hu S."/>
            <person name="Yao N."/>
            <person name="Dean R.A."/>
            <person name="Zhao W."/>
            <person name="Shen M."/>
            <person name="Zhang H."/>
            <person name="Li C."/>
            <person name="Liu L."/>
            <person name="Cao L."/>
            <person name="Xu X."/>
            <person name="Xing Y."/>
            <person name="Hsiang T."/>
            <person name="Zhang Z."/>
            <person name="Xu J.R."/>
            <person name="Peng Y.L."/>
        </authorList>
    </citation>
    <scope>NUCLEOTIDE SEQUENCE [LARGE SCALE GENOMIC DNA]</scope>
    <source>
        <strain evidence="3">P131</strain>
    </source>
</reference>
<keyword evidence="2" id="KW-0732">Signal</keyword>
<gene>
    <name evidence="3" type="ORF">OOW_P131scaffold01071g1</name>
</gene>
<name>L7J3U0_PYRO1</name>
<feature type="signal peptide" evidence="2">
    <location>
        <begin position="1"/>
        <end position="18"/>
    </location>
</feature>
<proteinExistence type="predicted"/>
<evidence type="ECO:0000313" key="3">
    <source>
        <dbReference type="EMBL" id="ELQ62479.1"/>
    </source>
</evidence>
<feature type="chain" id="PRO_5003977689" description="Secreted protein" evidence="2">
    <location>
        <begin position="19"/>
        <end position="138"/>
    </location>
</feature>
<feature type="region of interest" description="Disordered" evidence="1">
    <location>
        <begin position="44"/>
        <end position="91"/>
    </location>
</feature>
<evidence type="ECO:0008006" key="4">
    <source>
        <dbReference type="Google" id="ProtNLM"/>
    </source>
</evidence>